<dbReference type="EMBL" id="KV749199">
    <property type="protein sequence ID" value="OCL10644.1"/>
    <property type="molecule type" value="Genomic_DNA"/>
</dbReference>
<proteinExistence type="predicted"/>
<dbReference type="PANTHER" id="PTHR42100">
    <property type="entry name" value="OXIDOREDUCTASE 178 KDA SUBUNIT, PUTATIVE (AFU_ORTHOLOGUE AFUA_8G04320)-RELATED"/>
    <property type="match status" value="1"/>
</dbReference>
<feature type="compositionally biased region" description="Polar residues" evidence="1">
    <location>
        <begin position="1"/>
        <end position="10"/>
    </location>
</feature>
<gene>
    <name evidence="2" type="ORF">AOQ84DRAFT_387355</name>
</gene>
<keyword evidence="3" id="KW-1185">Reference proteome</keyword>
<dbReference type="OrthoDB" id="2120038at2759"/>
<evidence type="ECO:0000313" key="2">
    <source>
        <dbReference type="EMBL" id="OCL10644.1"/>
    </source>
</evidence>
<dbReference type="AlphaFoldDB" id="A0A8E2F573"/>
<sequence>MQSLRRSAVNSARKARTSLSRQPRRYAHDTHGHGHHEPVNESFGKGFFISIAAIPAAYALYKFSRMNTDEKPWFTRLIESYSDLKATWAERNDLHTRAIELAASDRNLFVNSAPNYHAELRFPDMMNVGSPYNVPAGSGVNLGKVIAKYEKEYYEEQAKKLEQLRNGSLPAEQPFEGPAKSPPNP</sequence>
<evidence type="ECO:0000256" key="1">
    <source>
        <dbReference type="SAM" id="MobiDB-lite"/>
    </source>
</evidence>
<feature type="compositionally biased region" description="Basic and acidic residues" evidence="1">
    <location>
        <begin position="26"/>
        <end position="38"/>
    </location>
</feature>
<dbReference type="PANTHER" id="PTHR42100:SF1">
    <property type="entry name" value="OXIDOREDUCTASE 178 KDA SUBUNIT, PUTATIVE (AFU_ORTHOLOGUE AFUA_8G04320)-RELATED"/>
    <property type="match status" value="1"/>
</dbReference>
<feature type="region of interest" description="Disordered" evidence="1">
    <location>
        <begin position="1"/>
        <end position="38"/>
    </location>
</feature>
<evidence type="ECO:0000313" key="3">
    <source>
        <dbReference type="Proteomes" id="UP000250140"/>
    </source>
</evidence>
<dbReference type="InterPro" id="IPR034444">
    <property type="entry name" value="Nuo17.8"/>
</dbReference>
<feature type="region of interest" description="Disordered" evidence="1">
    <location>
        <begin position="164"/>
        <end position="185"/>
    </location>
</feature>
<evidence type="ECO:0008006" key="4">
    <source>
        <dbReference type="Google" id="ProtNLM"/>
    </source>
</evidence>
<dbReference type="Proteomes" id="UP000250140">
    <property type="component" value="Unassembled WGS sequence"/>
</dbReference>
<protein>
    <recommendedName>
        <fullName evidence="4">NADH-ubiquinone oxidoreductase 17.8 kDa subunit</fullName>
    </recommendedName>
</protein>
<accession>A0A8E2F573</accession>
<name>A0A8E2F573_9PEZI</name>
<dbReference type="GO" id="GO:0005739">
    <property type="term" value="C:mitochondrion"/>
    <property type="evidence" value="ECO:0007669"/>
    <property type="project" value="InterPro"/>
</dbReference>
<organism evidence="2 3">
    <name type="scientific">Glonium stellatum</name>
    <dbReference type="NCBI Taxonomy" id="574774"/>
    <lineage>
        <taxon>Eukaryota</taxon>
        <taxon>Fungi</taxon>
        <taxon>Dikarya</taxon>
        <taxon>Ascomycota</taxon>
        <taxon>Pezizomycotina</taxon>
        <taxon>Dothideomycetes</taxon>
        <taxon>Pleosporomycetidae</taxon>
        <taxon>Gloniales</taxon>
        <taxon>Gloniaceae</taxon>
        <taxon>Glonium</taxon>
    </lineage>
</organism>
<reference evidence="2 3" key="1">
    <citation type="journal article" date="2016" name="Nat. Commun.">
        <title>Ectomycorrhizal ecology is imprinted in the genome of the dominant symbiotic fungus Cenococcum geophilum.</title>
        <authorList>
            <consortium name="DOE Joint Genome Institute"/>
            <person name="Peter M."/>
            <person name="Kohler A."/>
            <person name="Ohm R.A."/>
            <person name="Kuo A."/>
            <person name="Krutzmann J."/>
            <person name="Morin E."/>
            <person name="Arend M."/>
            <person name="Barry K.W."/>
            <person name="Binder M."/>
            <person name="Choi C."/>
            <person name="Clum A."/>
            <person name="Copeland A."/>
            <person name="Grisel N."/>
            <person name="Haridas S."/>
            <person name="Kipfer T."/>
            <person name="LaButti K."/>
            <person name="Lindquist E."/>
            <person name="Lipzen A."/>
            <person name="Maire R."/>
            <person name="Meier B."/>
            <person name="Mihaltcheva S."/>
            <person name="Molinier V."/>
            <person name="Murat C."/>
            <person name="Poggeler S."/>
            <person name="Quandt C.A."/>
            <person name="Sperisen C."/>
            <person name="Tritt A."/>
            <person name="Tisserant E."/>
            <person name="Crous P.W."/>
            <person name="Henrissat B."/>
            <person name="Nehls U."/>
            <person name="Egli S."/>
            <person name="Spatafora J.W."/>
            <person name="Grigoriev I.V."/>
            <person name="Martin F.M."/>
        </authorList>
    </citation>
    <scope>NUCLEOTIDE SEQUENCE [LARGE SCALE GENOMIC DNA]</scope>
    <source>
        <strain evidence="2 3">CBS 207.34</strain>
    </source>
</reference>